<feature type="non-terminal residue" evidence="3">
    <location>
        <position position="1"/>
    </location>
</feature>
<dbReference type="InterPro" id="IPR036393">
    <property type="entry name" value="AceGlu_kinase-like_sf"/>
</dbReference>
<dbReference type="GO" id="GO:0005829">
    <property type="term" value="C:cytosol"/>
    <property type="evidence" value="ECO:0007669"/>
    <property type="project" value="TreeGrafter"/>
</dbReference>
<dbReference type="PANTHER" id="PTHR30409">
    <property type="entry name" value="CARBAMATE KINASE"/>
    <property type="match status" value="1"/>
</dbReference>
<evidence type="ECO:0000313" key="3">
    <source>
        <dbReference type="EMBL" id="GAI33270.1"/>
    </source>
</evidence>
<sequence length="81" mass="8908">TDVEKVKLNFGKPDEREIDRMTLADAKRYLSEGHFLAGSMGPKVKACIRFLEWGGKRAVITSLDKAIDALEGKTGTEIVKG</sequence>
<keyword evidence="1" id="KW-0808">Transferase</keyword>
<reference evidence="3" key="1">
    <citation type="journal article" date="2014" name="Front. Microbiol.">
        <title>High frequency of phylogenetically diverse reductive dehalogenase-homologous genes in deep subseafloor sedimentary metagenomes.</title>
        <authorList>
            <person name="Kawai M."/>
            <person name="Futagami T."/>
            <person name="Toyoda A."/>
            <person name="Takaki Y."/>
            <person name="Nishi S."/>
            <person name="Hori S."/>
            <person name="Arai W."/>
            <person name="Tsubouchi T."/>
            <person name="Morono Y."/>
            <person name="Uchiyama I."/>
            <person name="Ito T."/>
            <person name="Fujiyama A."/>
            <person name="Inagaki F."/>
            <person name="Takami H."/>
        </authorList>
    </citation>
    <scope>NUCLEOTIDE SEQUENCE</scope>
    <source>
        <strain evidence="3">Expedition CK06-06</strain>
    </source>
</reference>
<comment type="caution">
    <text evidence="3">The sequence shown here is derived from an EMBL/GenBank/DDBJ whole genome shotgun (WGS) entry which is preliminary data.</text>
</comment>
<dbReference type="Gene3D" id="3.40.1160.10">
    <property type="entry name" value="Acetylglutamate kinase-like"/>
    <property type="match status" value="1"/>
</dbReference>
<proteinExistence type="predicted"/>
<dbReference type="EMBL" id="BARV01028337">
    <property type="protein sequence ID" value="GAI33270.1"/>
    <property type="molecule type" value="Genomic_DNA"/>
</dbReference>
<evidence type="ECO:0000256" key="1">
    <source>
        <dbReference type="ARBA" id="ARBA00022679"/>
    </source>
</evidence>
<protein>
    <submittedName>
        <fullName evidence="3">Uncharacterized protein</fullName>
    </submittedName>
</protein>
<dbReference type="GO" id="GO:0008804">
    <property type="term" value="F:carbamate kinase activity"/>
    <property type="evidence" value="ECO:0007669"/>
    <property type="project" value="InterPro"/>
</dbReference>
<name>X1P2J3_9ZZZZ</name>
<dbReference type="SUPFAM" id="SSF53633">
    <property type="entry name" value="Carbamate kinase-like"/>
    <property type="match status" value="1"/>
</dbReference>
<dbReference type="AlphaFoldDB" id="X1P2J3"/>
<dbReference type="PANTHER" id="PTHR30409:SF1">
    <property type="entry name" value="CARBAMATE KINASE-RELATED"/>
    <property type="match status" value="1"/>
</dbReference>
<organism evidence="3">
    <name type="scientific">marine sediment metagenome</name>
    <dbReference type="NCBI Taxonomy" id="412755"/>
    <lineage>
        <taxon>unclassified sequences</taxon>
        <taxon>metagenomes</taxon>
        <taxon>ecological metagenomes</taxon>
    </lineage>
</organism>
<dbReference type="GO" id="GO:0019546">
    <property type="term" value="P:L-arginine deiminase pathway"/>
    <property type="evidence" value="ECO:0007669"/>
    <property type="project" value="TreeGrafter"/>
</dbReference>
<evidence type="ECO:0000256" key="2">
    <source>
        <dbReference type="ARBA" id="ARBA00022777"/>
    </source>
</evidence>
<dbReference type="InterPro" id="IPR003964">
    <property type="entry name" value="Carb_kinase"/>
</dbReference>
<accession>X1P2J3</accession>
<keyword evidence="2" id="KW-0418">Kinase</keyword>
<gene>
    <name evidence="3" type="ORF">S06H3_45397</name>
</gene>